<dbReference type="AlphaFoldDB" id="A0A368BJM6"/>
<feature type="domain" description="Aminotransferase class I/classII large" evidence="5">
    <location>
        <begin position="36"/>
        <end position="170"/>
    </location>
</feature>
<keyword evidence="2 6" id="KW-0032">Aminotransferase</keyword>
<keyword evidence="3 6" id="KW-0808">Transferase</keyword>
<dbReference type="EMBL" id="QOPC01000032">
    <property type="protein sequence ID" value="RCL37082.1"/>
    <property type="molecule type" value="Genomic_DNA"/>
</dbReference>
<evidence type="ECO:0000256" key="4">
    <source>
        <dbReference type="ARBA" id="ARBA00022898"/>
    </source>
</evidence>
<comment type="similarity">
    <text evidence="1">Belongs to the class-II pyridoxal-phosphate-dependent aminotransferase family. Histidinol-phosphate aminotransferase subfamily.</text>
</comment>
<sequence length="170" mass="18508">MSKDILNNLNPGIEDLHPYEPGRFIDEVIKEFGHKEVVKLASNENPLGASPKALAKIIELQDDLHLYPDGNGTNLKTQIAKKEATSIENIIIGNGSNEILELAARAFLNPSTSSIASKHAFAVYKIVTQSAGAKLIEVPTVNWGHDLESFADHLQENTSVIFIANPNNPT</sequence>
<dbReference type="InterPro" id="IPR015421">
    <property type="entry name" value="PyrdxlP-dep_Trfase_major"/>
</dbReference>
<comment type="caution">
    <text evidence="6">The sequence shown here is derived from an EMBL/GenBank/DDBJ whole genome shotgun (WGS) entry which is preliminary data.</text>
</comment>
<gene>
    <name evidence="6" type="ORF">DBW98_04470</name>
</gene>
<keyword evidence="4" id="KW-0663">Pyridoxal phosphate</keyword>
<proteinExistence type="inferred from homology"/>
<feature type="non-terminal residue" evidence="6">
    <location>
        <position position="170"/>
    </location>
</feature>
<dbReference type="Proteomes" id="UP000253032">
    <property type="component" value="Unassembled WGS sequence"/>
</dbReference>
<dbReference type="PANTHER" id="PTHR43643">
    <property type="entry name" value="HISTIDINOL-PHOSPHATE AMINOTRANSFERASE 2"/>
    <property type="match status" value="1"/>
</dbReference>
<dbReference type="Pfam" id="PF00155">
    <property type="entry name" value="Aminotran_1_2"/>
    <property type="match status" value="1"/>
</dbReference>
<dbReference type="InterPro" id="IPR015424">
    <property type="entry name" value="PyrdxlP-dep_Trfase"/>
</dbReference>
<dbReference type="PANTHER" id="PTHR43643:SF3">
    <property type="entry name" value="HISTIDINOL-PHOSPHATE AMINOTRANSFERASE"/>
    <property type="match status" value="1"/>
</dbReference>
<name>A0A368BJM6_9GAMM</name>
<evidence type="ECO:0000313" key="7">
    <source>
        <dbReference type="Proteomes" id="UP000253032"/>
    </source>
</evidence>
<dbReference type="InterPro" id="IPR015422">
    <property type="entry name" value="PyrdxlP-dep_Trfase_small"/>
</dbReference>
<accession>A0A368BJM6</accession>
<evidence type="ECO:0000256" key="3">
    <source>
        <dbReference type="ARBA" id="ARBA00022679"/>
    </source>
</evidence>
<dbReference type="Gene3D" id="3.40.640.10">
    <property type="entry name" value="Type I PLP-dependent aspartate aminotransferase-like (Major domain)"/>
    <property type="match status" value="1"/>
</dbReference>
<reference evidence="6 7" key="1">
    <citation type="journal article" date="2018" name="Microbiome">
        <title>Fine metagenomic profile of the Mediterranean stratified and mixed water columns revealed by assembly and recruitment.</title>
        <authorList>
            <person name="Haro-Moreno J.M."/>
            <person name="Lopez-Perez M."/>
            <person name="De La Torre J.R."/>
            <person name="Picazo A."/>
            <person name="Camacho A."/>
            <person name="Rodriguez-Valera F."/>
        </authorList>
    </citation>
    <scope>NUCLEOTIDE SEQUENCE [LARGE SCALE GENOMIC DNA]</scope>
    <source>
        <strain evidence="6">MED-G84</strain>
    </source>
</reference>
<dbReference type="InterPro" id="IPR004839">
    <property type="entry name" value="Aminotransferase_I/II_large"/>
</dbReference>
<evidence type="ECO:0000259" key="5">
    <source>
        <dbReference type="Pfam" id="PF00155"/>
    </source>
</evidence>
<dbReference type="SUPFAM" id="SSF53383">
    <property type="entry name" value="PLP-dependent transferases"/>
    <property type="match status" value="1"/>
</dbReference>
<protein>
    <submittedName>
        <fullName evidence="6">Aminotransferase class I/II-fold pyridoxal phosphate-dependent enzyme</fullName>
    </submittedName>
</protein>
<dbReference type="InterPro" id="IPR050106">
    <property type="entry name" value="HistidinolP_aminotransfase"/>
</dbReference>
<evidence type="ECO:0000313" key="6">
    <source>
        <dbReference type="EMBL" id="RCL37082.1"/>
    </source>
</evidence>
<evidence type="ECO:0000256" key="2">
    <source>
        <dbReference type="ARBA" id="ARBA00022576"/>
    </source>
</evidence>
<organism evidence="6 7">
    <name type="scientific">SAR86 cluster bacterium</name>
    <dbReference type="NCBI Taxonomy" id="2030880"/>
    <lineage>
        <taxon>Bacteria</taxon>
        <taxon>Pseudomonadati</taxon>
        <taxon>Pseudomonadota</taxon>
        <taxon>Gammaproteobacteria</taxon>
        <taxon>SAR86 cluster</taxon>
    </lineage>
</organism>
<dbReference type="GO" id="GO:0008483">
    <property type="term" value="F:transaminase activity"/>
    <property type="evidence" value="ECO:0007669"/>
    <property type="project" value="UniProtKB-KW"/>
</dbReference>
<dbReference type="Gene3D" id="3.90.1150.10">
    <property type="entry name" value="Aspartate Aminotransferase, domain 1"/>
    <property type="match status" value="1"/>
</dbReference>
<evidence type="ECO:0000256" key="1">
    <source>
        <dbReference type="ARBA" id="ARBA00007970"/>
    </source>
</evidence>
<dbReference type="GO" id="GO:0030170">
    <property type="term" value="F:pyridoxal phosphate binding"/>
    <property type="evidence" value="ECO:0007669"/>
    <property type="project" value="InterPro"/>
</dbReference>